<dbReference type="GO" id="GO:0005524">
    <property type="term" value="F:ATP binding"/>
    <property type="evidence" value="ECO:0007669"/>
    <property type="project" value="UniProtKB-KW"/>
</dbReference>
<feature type="compositionally biased region" description="Low complexity" evidence="12">
    <location>
        <begin position="589"/>
        <end position="600"/>
    </location>
</feature>
<dbReference type="RefSeq" id="WP_003794065.1">
    <property type="nucleotide sequence ID" value="NZ_GG665871.1"/>
</dbReference>
<evidence type="ECO:0000256" key="1">
    <source>
        <dbReference type="ARBA" id="ARBA00006360"/>
    </source>
</evidence>
<dbReference type="Pfam" id="PF22608">
    <property type="entry name" value="DNAX_ATPase_lid"/>
    <property type="match status" value="1"/>
</dbReference>
<organism evidence="14 15">
    <name type="scientific">Kingella oralis ATCC 51147</name>
    <dbReference type="NCBI Taxonomy" id="629741"/>
    <lineage>
        <taxon>Bacteria</taxon>
        <taxon>Pseudomonadati</taxon>
        <taxon>Pseudomonadota</taxon>
        <taxon>Betaproteobacteria</taxon>
        <taxon>Neisseriales</taxon>
        <taxon>Neisseriaceae</taxon>
        <taxon>Kingella</taxon>
    </lineage>
</organism>
<evidence type="ECO:0000256" key="4">
    <source>
        <dbReference type="ARBA" id="ARBA00022695"/>
    </source>
</evidence>
<dbReference type="PANTHER" id="PTHR11669">
    <property type="entry name" value="REPLICATION FACTOR C / DNA POLYMERASE III GAMMA-TAU SUBUNIT"/>
    <property type="match status" value="1"/>
</dbReference>
<dbReference type="Proteomes" id="UP000003009">
    <property type="component" value="Unassembled WGS sequence"/>
</dbReference>
<dbReference type="InterPro" id="IPR027417">
    <property type="entry name" value="P-loop_NTPase"/>
</dbReference>
<dbReference type="InterPro" id="IPR022754">
    <property type="entry name" value="DNA_pol_III_gamma-3"/>
</dbReference>
<dbReference type="Gene3D" id="3.40.50.300">
    <property type="entry name" value="P-loop containing nucleotide triphosphate hydrolases"/>
    <property type="match status" value="1"/>
</dbReference>
<dbReference type="Pfam" id="PF12170">
    <property type="entry name" value="DNA_pol3_tau_5"/>
    <property type="match status" value="1"/>
</dbReference>
<reference evidence="14" key="1">
    <citation type="submission" date="2009-04" db="EMBL/GenBank/DDBJ databases">
        <authorList>
            <person name="Weinstock G."/>
            <person name="Sodergren E."/>
            <person name="Clifton S."/>
            <person name="Fulton L."/>
            <person name="Fulton B."/>
            <person name="Courtney L."/>
            <person name="Fronick C."/>
            <person name="Harrison M."/>
            <person name="Strong C."/>
            <person name="Farmer C."/>
            <person name="Delahaunty K."/>
            <person name="Markovic C."/>
            <person name="Hall O."/>
            <person name="Minx P."/>
            <person name="Tomlinson C."/>
            <person name="Mitreva M."/>
            <person name="Nelson J."/>
            <person name="Hou S."/>
            <person name="Wollam A."/>
            <person name="Pepin K.H."/>
            <person name="Johnson M."/>
            <person name="Bhonagiri V."/>
            <person name="Nash W.E."/>
            <person name="Warren W."/>
            <person name="Chinwalla A."/>
            <person name="Mardis E.R."/>
            <person name="Wilson R.K."/>
        </authorList>
    </citation>
    <scope>NUCLEOTIDE SEQUENCE [LARGE SCALE GENOMIC DNA]</scope>
    <source>
        <strain evidence="14">ATCC 51147</strain>
    </source>
</reference>
<keyword evidence="4 14" id="KW-0548">Nucleotidyltransferase</keyword>
<name>C4GI83_9NEIS</name>
<dbReference type="CDD" id="cd18137">
    <property type="entry name" value="HLD_clamp_pol_III_gamma_tau"/>
    <property type="match status" value="1"/>
</dbReference>
<dbReference type="InterPro" id="IPR038249">
    <property type="entry name" value="PolIII_tau_V_sf"/>
</dbReference>
<dbReference type="InterPro" id="IPR012763">
    <property type="entry name" value="DNA_pol_III_sug/sutau_N"/>
</dbReference>
<evidence type="ECO:0000256" key="7">
    <source>
        <dbReference type="ARBA" id="ARBA00022741"/>
    </source>
</evidence>
<dbReference type="FunFam" id="1.20.272.10:FF:000003">
    <property type="entry name" value="DNA polymerase III subunit gamma/tau"/>
    <property type="match status" value="1"/>
</dbReference>
<dbReference type="NCBIfam" id="NF005942">
    <property type="entry name" value="PRK07994.1"/>
    <property type="match status" value="1"/>
</dbReference>
<comment type="catalytic activity">
    <reaction evidence="11">
        <text>DNA(n) + a 2'-deoxyribonucleoside 5'-triphosphate = DNA(n+1) + diphosphate</text>
        <dbReference type="Rhea" id="RHEA:22508"/>
        <dbReference type="Rhea" id="RHEA-COMP:17339"/>
        <dbReference type="Rhea" id="RHEA-COMP:17340"/>
        <dbReference type="ChEBI" id="CHEBI:33019"/>
        <dbReference type="ChEBI" id="CHEBI:61560"/>
        <dbReference type="ChEBI" id="CHEBI:173112"/>
        <dbReference type="EC" id="2.7.7.7"/>
    </reaction>
</comment>
<dbReference type="InterPro" id="IPR045085">
    <property type="entry name" value="HLD_clamp_pol_III_gamma_tau"/>
</dbReference>
<proteinExistence type="inferred from homology"/>
<dbReference type="GO" id="GO:0009360">
    <property type="term" value="C:DNA polymerase III complex"/>
    <property type="evidence" value="ECO:0007669"/>
    <property type="project" value="InterPro"/>
</dbReference>
<evidence type="ECO:0000256" key="3">
    <source>
        <dbReference type="ARBA" id="ARBA00022679"/>
    </source>
</evidence>
<dbReference type="EMBL" id="ACJW02000002">
    <property type="protein sequence ID" value="EEP68671.1"/>
    <property type="molecule type" value="Genomic_DNA"/>
</dbReference>
<evidence type="ECO:0000256" key="12">
    <source>
        <dbReference type="SAM" id="MobiDB-lite"/>
    </source>
</evidence>
<evidence type="ECO:0000256" key="11">
    <source>
        <dbReference type="ARBA" id="ARBA00049244"/>
    </source>
</evidence>
<keyword evidence="9" id="KW-0067">ATP-binding</keyword>
<protein>
    <recommendedName>
        <fullName evidence="2">DNA-directed DNA polymerase</fullName>
        <ecNumber evidence="2">2.7.7.7</ecNumber>
    </recommendedName>
</protein>
<dbReference type="OrthoDB" id="9810148at2"/>
<dbReference type="Pfam" id="PF12169">
    <property type="entry name" value="DNA_pol3_gamma3"/>
    <property type="match status" value="1"/>
</dbReference>
<keyword evidence="10" id="KW-0239">DNA-directed DNA polymerase</keyword>
<evidence type="ECO:0000313" key="15">
    <source>
        <dbReference type="Proteomes" id="UP000003009"/>
    </source>
</evidence>
<dbReference type="GO" id="GO:0003887">
    <property type="term" value="F:DNA-directed DNA polymerase activity"/>
    <property type="evidence" value="ECO:0007669"/>
    <property type="project" value="UniProtKB-KW"/>
</dbReference>
<dbReference type="InterPro" id="IPR050238">
    <property type="entry name" value="DNA_Rep/Repair_Clamp_Loader"/>
</dbReference>
<keyword evidence="3 14" id="KW-0808">Transferase</keyword>
<dbReference type="EC" id="2.7.7.7" evidence="2"/>
<evidence type="ECO:0000313" key="14">
    <source>
        <dbReference type="EMBL" id="EEP68671.1"/>
    </source>
</evidence>
<dbReference type="FunFam" id="1.10.8.60:FF:000013">
    <property type="entry name" value="DNA polymerase III subunit gamma/tau"/>
    <property type="match status" value="1"/>
</dbReference>
<dbReference type="GeneID" id="84907052"/>
<evidence type="ECO:0000256" key="5">
    <source>
        <dbReference type="ARBA" id="ARBA00022705"/>
    </source>
</evidence>
<keyword evidence="15" id="KW-1185">Reference proteome</keyword>
<evidence type="ECO:0000256" key="6">
    <source>
        <dbReference type="ARBA" id="ARBA00022723"/>
    </source>
</evidence>
<dbReference type="Gene3D" id="1.10.8.60">
    <property type="match status" value="1"/>
</dbReference>
<feature type="domain" description="AAA+ ATPase" evidence="13">
    <location>
        <begin position="37"/>
        <end position="179"/>
    </location>
</feature>
<feature type="compositionally biased region" description="Pro residues" evidence="12">
    <location>
        <begin position="637"/>
        <end position="647"/>
    </location>
</feature>
<gene>
    <name evidence="14" type="primary">dnaX</name>
    <name evidence="14" type="ORF">GCWU000324_00575</name>
</gene>
<keyword evidence="7" id="KW-0547">Nucleotide-binding</keyword>
<dbReference type="GO" id="GO:0046872">
    <property type="term" value="F:metal ion binding"/>
    <property type="evidence" value="ECO:0007669"/>
    <property type="project" value="UniProtKB-KW"/>
</dbReference>
<dbReference type="FunFam" id="3.40.50.300:FF:000014">
    <property type="entry name" value="DNA polymerase III subunit gamma/tau"/>
    <property type="match status" value="1"/>
</dbReference>
<evidence type="ECO:0000256" key="2">
    <source>
        <dbReference type="ARBA" id="ARBA00012417"/>
    </source>
</evidence>
<comment type="caution">
    <text evidence="14">The sequence shown here is derived from an EMBL/GenBank/DDBJ whole genome shotgun (WGS) entry which is preliminary data.</text>
</comment>
<feature type="compositionally biased region" description="Polar residues" evidence="12">
    <location>
        <begin position="659"/>
        <end position="680"/>
    </location>
</feature>
<comment type="similarity">
    <text evidence="1">Belongs to the DnaX/STICHEL family.</text>
</comment>
<dbReference type="Gene3D" id="3.30.300.150">
    <property type="entry name" value="DNA polymerase III, tau subunit, domain V"/>
    <property type="match status" value="1"/>
</dbReference>
<dbReference type="AlphaFoldDB" id="C4GI83"/>
<sequence>MTYQVLARKWRPKTFADLVGQQHVVKALQNALANGRLHHAYLLTGTRGVGKTTIARILAKSLNCENAQHGEPCGHCATCQAIDAGRFVDLLEIDAASNTGIDNIREVLENAQYAPTAGKYKVYIIDEVHMLSKSAFNAMLKTLEEPPEHVKFILATTDPHKVPITVLSRCLQLVLRNMTAQQVSDHLAHVLNAEHIAYEPAALTLLGRAAQGSMRDALSLLDQAIAMGSGSVQEADVRNMIGAVDNRYLFELLEILSQKNGAALIAKASEMHSQSLGFDSVLAELALLLQRIALLQTVPTAIAADDPEHDRLHALARAFNSEQIQLYYQCALHGKQDLPLAPDEYAGFVMTLLRMLAFAPFAAEDVPANAVIENTQMHEPAAPPIGSLKSVGVNEAQSSVIQARENHANATEAVEPPAVTSTASSTVTTTVAPASQPAAEIAPTVQTVSGSLKNAGVDEAQPNAAQANENHADATEAVEPQAVVPTVTPTVAPASQPATEIAPAAQTFSGSLKTDAAGLATTLGTALEPTPTVETANETNANASANMGETISEANADKATNSAPHSNETTAPEPQATHSAPANERMTAKAETTPATPASPVGSLKTVATHASEAHAATVSGSLKTNEAPFSEAQPDTPTPPIAPQPAPKKSTSKKTTPRVAQTNHSGSLKTETPNETQPEAHTPYPPFAAENWAAIAERISNQISAARMLLDHTAWVAYQDGELHLAIVSEKTKNTTKKEYFNRIASALSEAYQLPIHIQTQPFAEGNGWETPAMHRSRIAAENRAQAQSLMEQDPAVQAIQQHFGATWDAESIALNASI</sequence>
<feature type="compositionally biased region" description="Polar residues" evidence="12">
    <location>
        <begin position="558"/>
        <end position="580"/>
    </location>
</feature>
<evidence type="ECO:0000256" key="10">
    <source>
        <dbReference type="ARBA" id="ARBA00022932"/>
    </source>
</evidence>
<dbReference type="PANTHER" id="PTHR11669:SF0">
    <property type="entry name" value="PROTEIN STICHEL-LIKE 2"/>
    <property type="match status" value="1"/>
</dbReference>
<evidence type="ECO:0000256" key="9">
    <source>
        <dbReference type="ARBA" id="ARBA00022840"/>
    </source>
</evidence>
<keyword evidence="6" id="KW-0479">Metal-binding</keyword>
<evidence type="ECO:0000259" key="13">
    <source>
        <dbReference type="SMART" id="SM00382"/>
    </source>
</evidence>
<dbReference type="NCBIfam" id="TIGR02397">
    <property type="entry name" value="dnaX_nterm"/>
    <property type="match status" value="1"/>
</dbReference>
<keyword evidence="8" id="KW-0862">Zinc</keyword>
<dbReference type="GO" id="GO:0006261">
    <property type="term" value="P:DNA-templated DNA replication"/>
    <property type="evidence" value="ECO:0007669"/>
    <property type="project" value="TreeGrafter"/>
</dbReference>
<dbReference type="Pfam" id="PF13177">
    <property type="entry name" value="DNA_pol3_delta2"/>
    <property type="match status" value="1"/>
</dbReference>
<dbReference type="Gene3D" id="1.20.272.10">
    <property type="match status" value="1"/>
</dbReference>
<dbReference type="InterPro" id="IPR008921">
    <property type="entry name" value="DNA_pol3_clamp-load_cplx_C"/>
</dbReference>
<dbReference type="InterPro" id="IPR003593">
    <property type="entry name" value="AAA+_ATPase"/>
</dbReference>
<accession>C4GI83</accession>
<dbReference type="GO" id="GO:0003677">
    <property type="term" value="F:DNA binding"/>
    <property type="evidence" value="ECO:0007669"/>
    <property type="project" value="InterPro"/>
</dbReference>
<dbReference type="NCBIfam" id="NF004046">
    <property type="entry name" value="PRK05563.1"/>
    <property type="match status" value="1"/>
</dbReference>
<dbReference type="SMART" id="SM00382">
    <property type="entry name" value="AAA"/>
    <property type="match status" value="1"/>
</dbReference>
<dbReference type="InterPro" id="IPR021029">
    <property type="entry name" value="DNA_pol_III_tau_dom-5"/>
</dbReference>
<feature type="region of interest" description="Disordered" evidence="12">
    <location>
        <begin position="558"/>
        <end position="683"/>
    </location>
</feature>
<dbReference type="STRING" id="629741.GCWU000324_00575"/>
<dbReference type="SUPFAM" id="SSF48019">
    <property type="entry name" value="post-AAA+ oligomerization domain-like"/>
    <property type="match status" value="1"/>
</dbReference>
<dbReference type="HOGENOM" id="CLU_006229_6_0_4"/>
<dbReference type="SUPFAM" id="SSF52540">
    <property type="entry name" value="P-loop containing nucleoside triphosphate hydrolases"/>
    <property type="match status" value="1"/>
</dbReference>
<evidence type="ECO:0000256" key="8">
    <source>
        <dbReference type="ARBA" id="ARBA00022833"/>
    </source>
</evidence>
<keyword evidence="5" id="KW-0235">DNA replication</keyword>
<dbReference type="CDD" id="cd00009">
    <property type="entry name" value="AAA"/>
    <property type="match status" value="1"/>
</dbReference>